<dbReference type="InterPro" id="IPR001584">
    <property type="entry name" value="Integrase_cat-core"/>
</dbReference>
<evidence type="ECO:0000313" key="8">
    <source>
        <dbReference type="EMBL" id="GEU58382.1"/>
    </source>
</evidence>
<dbReference type="CDD" id="cd00303">
    <property type="entry name" value="retropepsin_like"/>
    <property type="match status" value="1"/>
</dbReference>
<name>A0A6L2LCM8_TANCI</name>
<keyword evidence="2" id="KW-0548">Nucleotidyltransferase</keyword>
<dbReference type="GO" id="GO:0015074">
    <property type="term" value="P:DNA integration"/>
    <property type="evidence" value="ECO:0007669"/>
    <property type="project" value="InterPro"/>
</dbReference>
<dbReference type="CDD" id="cd09274">
    <property type="entry name" value="RNase_HI_RT_Ty3"/>
    <property type="match status" value="1"/>
</dbReference>
<feature type="compositionally biased region" description="Acidic residues" evidence="6">
    <location>
        <begin position="1791"/>
        <end position="1802"/>
    </location>
</feature>
<feature type="compositionally biased region" description="Polar residues" evidence="6">
    <location>
        <begin position="2315"/>
        <end position="2330"/>
    </location>
</feature>
<dbReference type="InterPro" id="IPR050951">
    <property type="entry name" value="Retrovirus_Pol_polyprotein"/>
</dbReference>
<protein>
    <submittedName>
        <fullName evidence="8">DNA-directed DNA polymerase</fullName>
    </submittedName>
</protein>
<comment type="caution">
    <text evidence="8">The sequence shown here is derived from an EMBL/GenBank/DDBJ whole genome shotgun (WGS) entry which is preliminary data.</text>
</comment>
<evidence type="ECO:0000256" key="1">
    <source>
        <dbReference type="ARBA" id="ARBA00022679"/>
    </source>
</evidence>
<dbReference type="FunFam" id="3.10.20.370:FF:000001">
    <property type="entry name" value="Retrovirus-related Pol polyprotein from transposon 17.6-like protein"/>
    <property type="match status" value="1"/>
</dbReference>
<feature type="compositionally biased region" description="Acidic residues" evidence="6">
    <location>
        <begin position="1738"/>
        <end position="1769"/>
    </location>
</feature>
<keyword evidence="4" id="KW-0378">Hydrolase</keyword>
<keyword evidence="3" id="KW-0540">Nuclease</keyword>
<dbReference type="InterPro" id="IPR013103">
    <property type="entry name" value="RVT_2"/>
</dbReference>
<feature type="region of interest" description="Disordered" evidence="6">
    <location>
        <begin position="333"/>
        <end position="352"/>
    </location>
</feature>
<feature type="region of interest" description="Disordered" evidence="6">
    <location>
        <begin position="2502"/>
        <end position="2535"/>
    </location>
</feature>
<evidence type="ECO:0000256" key="2">
    <source>
        <dbReference type="ARBA" id="ARBA00022695"/>
    </source>
</evidence>
<dbReference type="Pfam" id="PF17919">
    <property type="entry name" value="RT_RNaseH_2"/>
    <property type="match status" value="1"/>
</dbReference>
<keyword evidence="5" id="KW-0511">Multifunctional enzyme</keyword>
<dbReference type="InterPro" id="IPR043128">
    <property type="entry name" value="Rev_trsase/Diguanyl_cyclase"/>
</dbReference>
<dbReference type="Pfam" id="PF03732">
    <property type="entry name" value="Retrotrans_gag"/>
    <property type="match status" value="1"/>
</dbReference>
<gene>
    <name evidence="8" type="ORF">Tci_030360</name>
</gene>
<feature type="compositionally biased region" description="Low complexity" evidence="6">
    <location>
        <begin position="1648"/>
        <end position="1661"/>
    </location>
</feature>
<accession>A0A6L2LCM8</accession>
<dbReference type="Gene3D" id="2.40.70.10">
    <property type="entry name" value="Acid Proteases"/>
    <property type="match status" value="1"/>
</dbReference>
<dbReference type="InterPro" id="IPR043502">
    <property type="entry name" value="DNA/RNA_pol_sf"/>
</dbReference>
<organism evidence="8">
    <name type="scientific">Tanacetum cinerariifolium</name>
    <name type="common">Dalmatian daisy</name>
    <name type="synonym">Chrysanthemum cinerariifolium</name>
    <dbReference type="NCBI Taxonomy" id="118510"/>
    <lineage>
        <taxon>Eukaryota</taxon>
        <taxon>Viridiplantae</taxon>
        <taxon>Streptophyta</taxon>
        <taxon>Embryophyta</taxon>
        <taxon>Tracheophyta</taxon>
        <taxon>Spermatophyta</taxon>
        <taxon>Magnoliopsida</taxon>
        <taxon>eudicotyledons</taxon>
        <taxon>Gunneridae</taxon>
        <taxon>Pentapetalae</taxon>
        <taxon>asterids</taxon>
        <taxon>campanulids</taxon>
        <taxon>Asterales</taxon>
        <taxon>Asteraceae</taxon>
        <taxon>Asteroideae</taxon>
        <taxon>Anthemideae</taxon>
        <taxon>Anthemidinae</taxon>
        <taxon>Tanacetum</taxon>
    </lineage>
</organism>
<feature type="region of interest" description="Disordered" evidence="6">
    <location>
        <begin position="1734"/>
        <end position="1802"/>
    </location>
</feature>
<dbReference type="GO" id="GO:0004519">
    <property type="term" value="F:endonuclease activity"/>
    <property type="evidence" value="ECO:0007669"/>
    <property type="project" value="UniProtKB-KW"/>
</dbReference>
<dbReference type="PANTHER" id="PTHR37984">
    <property type="entry name" value="PROTEIN CBG26694"/>
    <property type="match status" value="1"/>
</dbReference>
<feature type="compositionally biased region" description="Polar residues" evidence="6">
    <location>
        <begin position="333"/>
        <end position="350"/>
    </location>
</feature>
<feature type="compositionally biased region" description="Polar residues" evidence="6">
    <location>
        <begin position="1929"/>
        <end position="1942"/>
    </location>
</feature>
<dbReference type="PROSITE" id="PS50994">
    <property type="entry name" value="INTEGRASE"/>
    <property type="match status" value="1"/>
</dbReference>
<dbReference type="PANTHER" id="PTHR37984:SF5">
    <property type="entry name" value="PROTEIN NYNRIN-LIKE"/>
    <property type="match status" value="1"/>
</dbReference>
<reference evidence="8" key="1">
    <citation type="journal article" date="2019" name="Sci. Rep.">
        <title>Draft genome of Tanacetum cinerariifolium, the natural source of mosquito coil.</title>
        <authorList>
            <person name="Yamashiro T."/>
            <person name="Shiraishi A."/>
            <person name="Satake H."/>
            <person name="Nakayama K."/>
        </authorList>
    </citation>
    <scope>NUCLEOTIDE SEQUENCE</scope>
</reference>
<feature type="region of interest" description="Disordered" evidence="6">
    <location>
        <begin position="2315"/>
        <end position="2350"/>
    </location>
</feature>
<evidence type="ECO:0000256" key="5">
    <source>
        <dbReference type="ARBA" id="ARBA00023268"/>
    </source>
</evidence>
<evidence type="ECO:0000259" key="7">
    <source>
        <dbReference type="PROSITE" id="PS50994"/>
    </source>
</evidence>
<proteinExistence type="predicted"/>
<dbReference type="Gene3D" id="3.30.420.10">
    <property type="entry name" value="Ribonuclease H-like superfamily/Ribonuclease H"/>
    <property type="match status" value="2"/>
</dbReference>
<dbReference type="Gene3D" id="3.30.70.270">
    <property type="match status" value="2"/>
</dbReference>
<dbReference type="FunFam" id="3.30.70.270:FF:000020">
    <property type="entry name" value="Transposon Tf2-6 polyprotein-like Protein"/>
    <property type="match status" value="1"/>
</dbReference>
<feature type="region of interest" description="Disordered" evidence="6">
    <location>
        <begin position="255"/>
        <end position="305"/>
    </location>
</feature>
<dbReference type="CDD" id="cd09272">
    <property type="entry name" value="RNase_HI_RT_Ty1"/>
    <property type="match status" value="1"/>
</dbReference>
<dbReference type="Pfam" id="PF07727">
    <property type="entry name" value="RVT_2"/>
    <property type="match status" value="2"/>
</dbReference>
<feature type="compositionally biased region" description="Basic residues" evidence="6">
    <location>
        <begin position="1662"/>
        <end position="1674"/>
    </location>
</feature>
<dbReference type="EMBL" id="BKCJ010003993">
    <property type="protein sequence ID" value="GEU58382.1"/>
    <property type="molecule type" value="Genomic_DNA"/>
</dbReference>
<keyword evidence="4" id="KW-0255">Endonuclease</keyword>
<keyword evidence="8" id="KW-0239">DNA-directed DNA polymerase</keyword>
<feature type="compositionally biased region" description="Low complexity" evidence="6">
    <location>
        <begin position="2519"/>
        <end position="2529"/>
    </location>
</feature>
<feature type="region of interest" description="Disordered" evidence="6">
    <location>
        <begin position="1906"/>
        <end position="1949"/>
    </location>
</feature>
<evidence type="ECO:0000256" key="6">
    <source>
        <dbReference type="SAM" id="MobiDB-lite"/>
    </source>
</evidence>
<dbReference type="SUPFAM" id="SSF56672">
    <property type="entry name" value="DNA/RNA polymerases"/>
    <property type="match status" value="1"/>
</dbReference>
<feature type="compositionally biased region" description="Polar residues" evidence="6">
    <location>
        <begin position="1302"/>
        <end position="1315"/>
    </location>
</feature>
<dbReference type="InterPro" id="IPR005162">
    <property type="entry name" value="Retrotrans_gag_dom"/>
</dbReference>
<dbReference type="InterPro" id="IPR036397">
    <property type="entry name" value="RNaseH_sf"/>
</dbReference>
<dbReference type="InterPro" id="IPR012337">
    <property type="entry name" value="RNaseH-like_sf"/>
</dbReference>
<dbReference type="InterPro" id="IPR021109">
    <property type="entry name" value="Peptidase_aspartic_dom_sf"/>
</dbReference>
<feature type="compositionally biased region" description="Low complexity" evidence="6">
    <location>
        <begin position="255"/>
        <end position="291"/>
    </location>
</feature>
<feature type="compositionally biased region" description="Basic and acidic residues" evidence="6">
    <location>
        <begin position="1917"/>
        <end position="1926"/>
    </location>
</feature>
<feature type="compositionally biased region" description="Basic and acidic residues" evidence="6">
    <location>
        <begin position="2331"/>
        <end position="2350"/>
    </location>
</feature>
<feature type="region of interest" description="Disordered" evidence="6">
    <location>
        <begin position="1638"/>
        <end position="1679"/>
    </location>
</feature>
<feature type="compositionally biased region" description="Basic and acidic residues" evidence="6">
    <location>
        <begin position="1770"/>
        <end position="1780"/>
    </location>
</feature>
<evidence type="ECO:0000256" key="3">
    <source>
        <dbReference type="ARBA" id="ARBA00022722"/>
    </source>
</evidence>
<dbReference type="InterPro" id="IPR041577">
    <property type="entry name" value="RT_RNaseH_2"/>
</dbReference>
<dbReference type="SUPFAM" id="SSF53098">
    <property type="entry name" value="Ribonuclease H-like"/>
    <property type="match status" value="2"/>
</dbReference>
<evidence type="ECO:0000256" key="4">
    <source>
        <dbReference type="ARBA" id="ARBA00022759"/>
    </source>
</evidence>
<keyword evidence="1" id="KW-0808">Transferase</keyword>
<feature type="domain" description="Integrase catalytic" evidence="7">
    <location>
        <begin position="912"/>
        <end position="1093"/>
    </location>
</feature>
<dbReference type="GO" id="GO:0003887">
    <property type="term" value="F:DNA-directed DNA polymerase activity"/>
    <property type="evidence" value="ECO:0007669"/>
    <property type="project" value="UniProtKB-KW"/>
</dbReference>
<dbReference type="GO" id="GO:0003676">
    <property type="term" value="F:nucleic acid binding"/>
    <property type="evidence" value="ECO:0007669"/>
    <property type="project" value="InterPro"/>
</dbReference>
<sequence length="2761" mass="314825">MSTRSSTRNLFPPLDNPELTIRRRSRSDPTLLNDFEMAAEGNVQNSCQFHGLPGDDANKHLDKFLHVTQSINVNGVTNDALRLYLFPHSLTHHATAWFDRLPRNSINTFEQMAKMFLGKYFLPSVVPKLRNEITNFRQHTFYNDLALRYRDTINAAAGGTFMKRRPKECYDLIENMTTHHNDWDTSAQRSESSSFITSSFDMEIAALKAEMAEINKNLMRVLQNVYAAGAYQGNSYQLQGNHNLLSYCSDNYLGPPGFNQNQNPKNQNQNFQNQNRNQGNHNPHGNNQGRNKIFQGASHGQNPPPTYRAPAYQPPGNIITNPKEEMNGISTRSGTTYQRPTIPTTSSSLPQVVEHETEATKDTVHPTNNGSTKDVQPLVVQTESLILNSEPVVAPIIEPNVALVSALKPNQRPSIPYPSRFHDQKLHDKANDQRKRFFQIFKDLNSKSSKFGPTIKTLLTNKDKLSKLARTPLNEHCLAVLLKKFPEKLGDPGKFLIPCYFSRMTECLALAVLGASINLMPLYVWNKISLHDLSPTCMTLELADRLISRPIGVAKDVFVKVGTFHFSTDFVVVDFDADPRVPIILERSFLKTRRALIDVFEALEDDPTSPKVDQSYVDTEGEILLLEAFLNYGPSLPPPNQGNYLPQVRKELKICKAKSDKSSIDEPPKVELKDLHPHLEYTFLEGNDKLLVIILKDLSIEEKTALITVLKSHKQAIAWVQHQRRVNPKIHDVIKNEVLKLLDAGLIYPISDSPWRCMMAIFYDMIEKTMEVFMDDFSVFRNSFQTCLSYLEKILKRCEDTNLYLNWEKSHFMVKEGIVLGHKISKNGIEVEKAKIDVITKLPHPTTIKGIRSFLDHAGFYRCFRKDFSKIARPMTHLLEKDTSFLFSIECVKAFQTLKRKLTEAPILIAPDWDLPFELMCDASDFAIDAVLGQRQEKHFRPIHHASKTMTDEESNYTTTEKEMLAVVYAIEKFWSYLIMNKSIVYTDHSAIKYLFAKKDSKARLLRTYFCNDHFAKVMLKFGVTHRLATPYHPQTSGQVEVLNRGLKRILERTVGENRASWSDKLDDALWAFRTAYKTPIGCTPYKLAYRKACHLPIELEHKAYLALKHANFDLQTAGDHRKVQLNELNELCDQAYENSLIYKEKTKRLHDSRIKDRIFNIDDRVLLYNSRLNIFSGKLKSRWSGPFTISHMIQVRLNAPVRNIHIDNGTECVNQTLRSYYESAGISHETSVVRSSQQNGVIERITKTPHFHDDLLHESLHEDFTSQGSSSNVRPIYTSFESLGRWTKDHPITNVIRDPSRSVSTRKQQQTDAGSKQAEGVDFEESFAPVTRIEAIRIFVASATNKNMMIFQMNVKTAFLNGELKEEYQAKTTKKHLNAIKWIFRYLKGTINMGLWYSTGTGMSLTAYADANHVGCEDTRCITSGSAQFLGDKLVSWSSKKQKSIAISSTMAEYISLSGCCAQILWMRSQLTDYGFQFNKIPLYSDNKTAIDLVATTFNTLEQSTSLTMTTKAQQSALNNALVASLNQRVNGKCNMRINPGMKLKESTYQVVLDSLALTTCYHAFLITAEVPVIYMHQFWATVNKCNALYRFKIDNKRHKDTQVYGAILPKSMANQAMLDSVAYKTYYAIALGAEPPKSKKPKRKSASAISSGESPSKNKPTSKPKPTKKKAHVKADGGKGLNVLSEVALSNVAQHNEAKKEAKRTFTSLMQVAQVMELIFNQGFLMYNNARSLGDSGEEQDDIEYDEGNDDGDDNDGDDDGNDDDDSDHERIESDRYENPNLNQFNVEHEEEENVDEFIDKEDDLNNANEENEEELHDESLEAAVLAKSSSQPKSTYEATASLSEYELTKILLDKMEESKSHLKVDYKKELYDALVKCYNTHKDLFEIYAKFFLIHQSSKDTSSSHHKSFGNSTHTEEPSHTVDDSGVQNNQDFDTGNNDDQPEDEAAPKNEWFMKHEQAYPFDLRKPLSLIPDHRGREVIPQYYFINNDLEYLKGGSLSRQYSTSVIKKKVATYEIKWIEDMVPNLWSLVKVVYDKHAYMVTRLKIRKRYDYGHLDEIVVRREDQQLYTFKEVELYGDHPQSKGHNCNASRPSRLCAQARSVDDMPFHTRAYTKGEYSQWRERFVNYLEEQTDGEAMINSIQNSDQPLHVIAQVSLVGNAQNAPPTIKDPNNETAKDLCDALERQMRGFEYGEQYRKAAILYEYETSKAIEGEQLLDTYLRYLQVINDLKKYGYKKDKCDMNDALGYKKKAVVVTSDPLALVAEKMKVSKRKEKVVVSSDSKGSGADDFSELKKITALLAKAFNRRKFYSKPTNNKLRTSSTSQSANKKQEFVKSDDKKVEKKDDEKKRDMSKVKYYNCKKERHFAKDCKKAKEINTNMVFMAKIEKVLSESDESSSSAEETIAEVAYYTSEIYNKRTRKIHESVNVNFDEISKMASKQFSLEPGLSNLIETGKSSNPSVSQVSKTSKKDLEDLFQKFYDEYFDFSKIMKSSSMNVETSNAEISSHEEEVFHESSESFQEESSSSSLNDDVQQSLEEVRVPLSNTQSISNNMIPNVDEASTSHNVLNEHLEDSYFNASTSFYDPSNVQTFYQPYPHKKKWTKDHPLHKMIGDPKSSVRTRGQLANSCLFSCLLSAIEPANVAEALRDADCVRLITVGYSQQESIDYDETFAPVAHIEAIHLFLAYATHKDFTVFQMDVKTTFLNGILKEKVYVGQPPGFVSKQYPNHVYALEKASYGLKQVPRAWYDVLSRFLIENGF</sequence>
<feature type="region of interest" description="Disordered" evidence="6">
    <location>
        <begin position="1296"/>
        <end position="1321"/>
    </location>
</feature>
<feature type="compositionally biased region" description="Basic and acidic residues" evidence="6">
    <location>
        <begin position="2507"/>
        <end position="2518"/>
    </location>
</feature>